<proteinExistence type="predicted"/>
<keyword evidence="4" id="KW-1185">Reference proteome</keyword>
<evidence type="ECO:0000256" key="2">
    <source>
        <dbReference type="SAM" id="Phobius"/>
    </source>
</evidence>
<dbReference type="PANTHER" id="PTHR35394:SF5">
    <property type="entry name" value="DUF3176 DOMAIN-CONTAINING PROTEIN"/>
    <property type="match status" value="1"/>
</dbReference>
<evidence type="ECO:0000256" key="1">
    <source>
        <dbReference type="SAM" id="MobiDB-lite"/>
    </source>
</evidence>
<keyword evidence="2" id="KW-0812">Transmembrane</keyword>
<feature type="region of interest" description="Disordered" evidence="1">
    <location>
        <begin position="1"/>
        <end position="60"/>
    </location>
</feature>
<feature type="transmembrane region" description="Helical" evidence="2">
    <location>
        <begin position="513"/>
        <end position="531"/>
    </location>
</feature>
<name>A0AAD9MJA2_9PEZI</name>
<dbReference type="AlphaFoldDB" id="A0AAD9MJA2"/>
<feature type="compositionally biased region" description="Low complexity" evidence="1">
    <location>
        <begin position="14"/>
        <end position="29"/>
    </location>
</feature>
<protein>
    <submittedName>
        <fullName evidence="3">Uncharacterized protein</fullName>
    </submittedName>
</protein>
<accession>A0AAD9MJA2</accession>
<sequence>MSSSSPTSPPPRDLPLLAATTAAAAARVEPQPPRVATSDRLSPPRDAPLPPVQPDGQRDTIDVALPLESEDAGPLPEDASAKEFVEFAKKTLLGDSGGDVEEQKTGLHGQTAMAPPGTATTRGGHRPSRYFSAAAWWQDEYWDAMISFLAAAGLVVLLQQLDNKPEPELGWGLQIDTAFIALISVVRVAIKGMVESAISQGAWIWVLCLLWRLRLRHLGCVGAAIVVLIHGVGRRPSLHHRHAPKVYNGIISAQTPTLKADCLATNCSWPIIPSLAACGQCGPVPLTKSCEDQKCSWSTPAGTHVNSSSTVVGQQLFTVAPTNGTAHLLNSTERAYLSIFDLIALDQTAYPAVATAQECALWFCMHSYNITVTNGNTTEIMLETWSNTTVEHSASSAAAPRYLFVGAPASMNTVNSTAYSVTQTALQALRSFINPLVTGWGFTAADASYNTSDWVTSMWAATADDPGRWINTLAHSITLEVRQKGTVRSSEEGGDMRYAGTSERLTSVIRVQWWWLAYPGVLLILSLYYLVHTILTSARDEVSVWKGSALPMLFCRIDPNIHRRVGSALDVPTGLDDRVGHLRVALYRGENGEWAFRTTAEDGEDDA</sequence>
<keyword evidence="2" id="KW-0472">Membrane</keyword>
<dbReference type="PANTHER" id="PTHR35394">
    <property type="entry name" value="DUF3176 DOMAIN-CONTAINING PROTEIN"/>
    <property type="match status" value="1"/>
</dbReference>
<evidence type="ECO:0000313" key="4">
    <source>
        <dbReference type="Proteomes" id="UP001217918"/>
    </source>
</evidence>
<keyword evidence="2" id="KW-1133">Transmembrane helix</keyword>
<organism evidence="3 4">
    <name type="scientific">Phyllachora maydis</name>
    <dbReference type="NCBI Taxonomy" id="1825666"/>
    <lineage>
        <taxon>Eukaryota</taxon>
        <taxon>Fungi</taxon>
        <taxon>Dikarya</taxon>
        <taxon>Ascomycota</taxon>
        <taxon>Pezizomycotina</taxon>
        <taxon>Sordariomycetes</taxon>
        <taxon>Sordariomycetidae</taxon>
        <taxon>Phyllachorales</taxon>
        <taxon>Phyllachoraceae</taxon>
        <taxon>Phyllachora</taxon>
    </lineage>
</organism>
<dbReference type="EMBL" id="JAQQPM010000007">
    <property type="protein sequence ID" value="KAK2073846.1"/>
    <property type="molecule type" value="Genomic_DNA"/>
</dbReference>
<gene>
    <name evidence="3" type="ORF">P8C59_008092</name>
</gene>
<comment type="caution">
    <text evidence="3">The sequence shown here is derived from an EMBL/GenBank/DDBJ whole genome shotgun (WGS) entry which is preliminary data.</text>
</comment>
<reference evidence="3" key="1">
    <citation type="journal article" date="2023" name="Mol. Plant Microbe Interact.">
        <title>Elucidating the Obligate Nature and Biological Capacity of an Invasive Fungal Corn Pathogen.</title>
        <authorList>
            <person name="MacCready J.S."/>
            <person name="Roggenkamp E.M."/>
            <person name="Gdanetz K."/>
            <person name="Chilvers M.I."/>
        </authorList>
    </citation>
    <scope>NUCLEOTIDE SEQUENCE</scope>
    <source>
        <strain evidence="3">PM02</strain>
    </source>
</reference>
<evidence type="ECO:0000313" key="3">
    <source>
        <dbReference type="EMBL" id="KAK2073846.1"/>
    </source>
</evidence>
<dbReference type="Proteomes" id="UP001217918">
    <property type="component" value="Unassembled WGS sequence"/>
</dbReference>